<evidence type="ECO:0000256" key="1">
    <source>
        <dbReference type="SAM" id="MobiDB-lite"/>
    </source>
</evidence>
<sequence length="148" mass="14991">MRKCAVPPPASASRSIVRNSDSPGAAPCPAHLGRTPVSRLLVGGQQSEAGSCPPSPLSPFLPRGQQDPPPPAGDASHGGAPRISAAAANKLSRLPSGCPHAETTRVAEGPMSGPFLELPPAWTVSPEARLTAVAARLSAQRGLSLAMI</sequence>
<organism evidence="2 3">
    <name type="scientific">Saguinus oedipus</name>
    <name type="common">Cotton-top tamarin</name>
    <name type="synonym">Oedipomidas oedipus</name>
    <dbReference type="NCBI Taxonomy" id="9490"/>
    <lineage>
        <taxon>Eukaryota</taxon>
        <taxon>Metazoa</taxon>
        <taxon>Chordata</taxon>
        <taxon>Craniata</taxon>
        <taxon>Vertebrata</taxon>
        <taxon>Euteleostomi</taxon>
        <taxon>Mammalia</taxon>
        <taxon>Eutheria</taxon>
        <taxon>Euarchontoglires</taxon>
        <taxon>Primates</taxon>
        <taxon>Haplorrhini</taxon>
        <taxon>Platyrrhini</taxon>
        <taxon>Cebidae</taxon>
        <taxon>Callitrichinae</taxon>
        <taxon>Saguinus</taxon>
    </lineage>
</organism>
<evidence type="ECO:0000313" key="3">
    <source>
        <dbReference type="Proteomes" id="UP001266305"/>
    </source>
</evidence>
<evidence type="ECO:0000313" key="2">
    <source>
        <dbReference type="EMBL" id="KAK2120819.1"/>
    </source>
</evidence>
<dbReference type="EMBL" id="JASSZA010000001">
    <property type="protein sequence ID" value="KAK2120819.1"/>
    <property type="molecule type" value="Genomic_DNA"/>
</dbReference>
<proteinExistence type="predicted"/>
<reference evidence="2 3" key="1">
    <citation type="submission" date="2023-05" db="EMBL/GenBank/DDBJ databases">
        <title>B98-5 Cell Line De Novo Hybrid Assembly: An Optical Mapping Approach.</title>
        <authorList>
            <person name="Kananen K."/>
            <person name="Auerbach J.A."/>
            <person name="Kautto E."/>
            <person name="Blachly J.S."/>
        </authorList>
    </citation>
    <scope>NUCLEOTIDE SEQUENCE [LARGE SCALE GENOMIC DNA]</scope>
    <source>
        <strain evidence="2">B95-8</strain>
        <tissue evidence="2">Cell line</tissue>
    </source>
</reference>
<dbReference type="Proteomes" id="UP001266305">
    <property type="component" value="Unassembled WGS sequence"/>
</dbReference>
<keyword evidence="3" id="KW-1185">Reference proteome</keyword>
<feature type="compositionally biased region" description="Polar residues" evidence="1">
    <location>
        <begin position="12"/>
        <end position="22"/>
    </location>
</feature>
<protein>
    <submittedName>
        <fullName evidence="2">Uncharacterized protein</fullName>
    </submittedName>
</protein>
<gene>
    <name evidence="2" type="ORF">P7K49_002205</name>
</gene>
<accession>A0ABQ9WIN6</accession>
<name>A0ABQ9WIN6_SAGOE</name>
<feature type="compositionally biased region" description="Pro residues" evidence="1">
    <location>
        <begin position="1"/>
        <end position="10"/>
    </location>
</feature>
<comment type="caution">
    <text evidence="2">The sequence shown here is derived from an EMBL/GenBank/DDBJ whole genome shotgun (WGS) entry which is preliminary data.</text>
</comment>
<feature type="region of interest" description="Disordered" evidence="1">
    <location>
        <begin position="1"/>
        <end position="112"/>
    </location>
</feature>